<sequence>MSYKSITVRNSEHGAVPQASEEDHGDSRHQRLQIMYKTKPISLESVNVHVRDLGAYPVISTNDALSRCQMAELAQREEVQFINRSF</sequence>
<dbReference type="AlphaFoldDB" id="A0A1D1V217"/>
<name>A0A1D1V217_RAMVA</name>
<accession>A0A1D1V217</accession>
<evidence type="ECO:0000313" key="3">
    <source>
        <dbReference type="Proteomes" id="UP000186922"/>
    </source>
</evidence>
<feature type="region of interest" description="Disordered" evidence="1">
    <location>
        <begin position="1"/>
        <end position="29"/>
    </location>
</feature>
<evidence type="ECO:0000256" key="1">
    <source>
        <dbReference type="SAM" id="MobiDB-lite"/>
    </source>
</evidence>
<keyword evidence="3" id="KW-1185">Reference proteome</keyword>
<protein>
    <submittedName>
        <fullName evidence="2">Uncharacterized protein</fullName>
    </submittedName>
</protein>
<reference evidence="2 3" key="1">
    <citation type="journal article" date="2016" name="Nat. Commun.">
        <title>Extremotolerant tardigrade genome and improved radiotolerance of human cultured cells by tardigrade-unique protein.</title>
        <authorList>
            <person name="Hashimoto T."/>
            <person name="Horikawa D.D."/>
            <person name="Saito Y."/>
            <person name="Kuwahara H."/>
            <person name="Kozuka-Hata H."/>
            <person name="Shin-I T."/>
            <person name="Minakuchi Y."/>
            <person name="Ohishi K."/>
            <person name="Motoyama A."/>
            <person name="Aizu T."/>
            <person name="Enomoto A."/>
            <person name="Kondo K."/>
            <person name="Tanaka S."/>
            <person name="Hara Y."/>
            <person name="Koshikawa S."/>
            <person name="Sagara H."/>
            <person name="Miura T."/>
            <person name="Yokobori S."/>
            <person name="Miyagawa K."/>
            <person name="Suzuki Y."/>
            <person name="Kubo T."/>
            <person name="Oyama M."/>
            <person name="Kohara Y."/>
            <person name="Fujiyama A."/>
            <person name="Arakawa K."/>
            <person name="Katayama T."/>
            <person name="Toyoda A."/>
            <person name="Kunieda T."/>
        </authorList>
    </citation>
    <scope>NUCLEOTIDE SEQUENCE [LARGE SCALE GENOMIC DNA]</scope>
    <source>
        <strain evidence="2 3">YOKOZUNA-1</strain>
    </source>
</reference>
<comment type="caution">
    <text evidence="2">The sequence shown here is derived from an EMBL/GenBank/DDBJ whole genome shotgun (WGS) entry which is preliminary data.</text>
</comment>
<proteinExistence type="predicted"/>
<organism evidence="2 3">
    <name type="scientific">Ramazzottius varieornatus</name>
    <name type="common">Water bear</name>
    <name type="synonym">Tardigrade</name>
    <dbReference type="NCBI Taxonomy" id="947166"/>
    <lineage>
        <taxon>Eukaryota</taxon>
        <taxon>Metazoa</taxon>
        <taxon>Ecdysozoa</taxon>
        <taxon>Tardigrada</taxon>
        <taxon>Eutardigrada</taxon>
        <taxon>Parachela</taxon>
        <taxon>Hypsibioidea</taxon>
        <taxon>Ramazzottiidae</taxon>
        <taxon>Ramazzottius</taxon>
    </lineage>
</organism>
<dbReference type="EMBL" id="BDGG01000003">
    <property type="protein sequence ID" value="GAU95864.1"/>
    <property type="molecule type" value="Genomic_DNA"/>
</dbReference>
<gene>
    <name evidence="2" type="primary">RvY_07405-1</name>
    <name evidence="2" type="synonym">RvY_07405.1</name>
    <name evidence="2" type="ORF">RvY_07405</name>
</gene>
<evidence type="ECO:0000313" key="2">
    <source>
        <dbReference type="EMBL" id="GAU95864.1"/>
    </source>
</evidence>
<dbReference type="Proteomes" id="UP000186922">
    <property type="component" value="Unassembled WGS sequence"/>
</dbReference>